<keyword evidence="2" id="KW-0812">Transmembrane</keyword>
<dbReference type="GO" id="GO:0008233">
    <property type="term" value="F:peptidase activity"/>
    <property type="evidence" value="ECO:0007669"/>
    <property type="project" value="InterPro"/>
</dbReference>
<comment type="caution">
    <text evidence="4">The sequence shown here is derived from an EMBL/GenBank/DDBJ whole genome shotgun (WGS) entry which is preliminary data.</text>
</comment>
<proteinExistence type="predicted"/>
<dbReference type="RefSeq" id="WP_346727098.1">
    <property type="nucleotide sequence ID" value="NZ_JACRSV010000002.1"/>
</dbReference>
<evidence type="ECO:0000256" key="2">
    <source>
        <dbReference type="SAM" id="Phobius"/>
    </source>
</evidence>
<gene>
    <name evidence="4" type="ORF">H8710_07885</name>
</gene>
<feature type="transmembrane region" description="Helical" evidence="2">
    <location>
        <begin position="27"/>
        <end position="45"/>
    </location>
</feature>
<dbReference type="InterPro" id="IPR003709">
    <property type="entry name" value="VanY-like_core_dom"/>
</dbReference>
<evidence type="ECO:0000313" key="4">
    <source>
        <dbReference type="EMBL" id="MBC8559982.1"/>
    </source>
</evidence>
<dbReference type="InterPro" id="IPR058193">
    <property type="entry name" value="VanY/YodJ_core_dom"/>
</dbReference>
<keyword evidence="2" id="KW-1133">Transmembrane helix</keyword>
<feature type="region of interest" description="Disordered" evidence="1">
    <location>
        <begin position="1"/>
        <end position="23"/>
    </location>
</feature>
<dbReference type="AlphaFoldDB" id="A0A926I7L5"/>
<sequence length="266" mass="29882">MNPKTQSLPTGRPPQKRRKQKKRGKKWTAILFWLVVLAVLGYGLFRQIDGTKADLRQMAAAGNTGGESSDEGVSAVFGESAKDKTAWNLILVNREHPIPEGYDVELTKLSNGQSVDARIYPALQQMFDDARADGVYPIVASGYRTEKEQKQLMREKIADYEEEGYSPDEAKAKAQEWVAVPGTSEHQLGLCADINADGIHSAGNKVYEWLEKNAHRYGFIKRYPADKSEITGTIHEPWHYRYVGAEAAAEIYRQGLCLEEYIETLE</sequence>
<dbReference type="CDD" id="cd14852">
    <property type="entry name" value="LD-carboxypeptidase"/>
    <property type="match status" value="1"/>
</dbReference>
<dbReference type="InterPro" id="IPR009045">
    <property type="entry name" value="Zn_M74/Hedgehog-like"/>
</dbReference>
<keyword evidence="5" id="KW-1185">Reference proteome</keyword>
<evidence type="ECO:0000259" key="3">
    <source>
        <dbReference type="Pfam" id="PF02557"/>
    </source>
</evidence>
<dbReference type="EMBL" id="JACRSV010000002">
    <property type="protein sequence ID" value="MBC8559982.1"/>
    <property type="molecule type" value="Genomic_DNA"/>
</dbReference>
<dbReference type="Gene3D" id="3.30.1380.10">
    <property type="match status" value="1"/>
</dbReference>
<dbReference type="Pfam" id="PF02557">
    <property type="entry name" value="VanY"/>
    <property type="match status" value="1"/>
</dbReference>
<protein>
    <submittedName>
        <fullName evidence="4">M15 family metallopeptidase</fullName>
    </submittedName>
</protein>
<dbReference type="InterPro" id="IPR052179">
    <property type="entry name" value="DD-CPase-like"/>
</dbReference>
<accession>A0A926I7L5</accession>
<evidence type="ECO:0000256" key="1">
    <source>
        <dbReference type="SAM" id="MobiDB-lite"/>
    </source>
</evidence>
<dbReference type="SUPFAM" id="SSF55166">
    <property type="entry name" value="Hedgehog/DD-peptidase"/>
    <property type="match status" value="1"/>
</dbReference>
<name>A0A926I7L5_9FIRM</name>
<dbReference type="PANTHER" id="PTHR34385">
    <property type="entry name" value="D-ALANYL-D-ALANINE CARBOXYPEPTIDASE"/>
    <property type="match status" value="1"/>
</dbReference>
<reference evidence="4" key="1">
    <citation type="submission" date="2020-08" db="EMBL/GenBank/DDBJ databases">
        <title>Genome public.</title>
        <authorList>
            <person name="Liu C."/>
            <person name="Sun Q."/>
        </authorList>
    </citation>
    <scope>NUCLEOTIDE SEQUENCE</scope>
    <source>
        <strain evidence="4">NSJ-33</strain>
    </source>
</reference>
<feature type="compositionally biased region" description="Basic residues" evidence="1">
    <location>
        <begin position="14"/>
        <end position="23"/>
    </location>
</feature>
<dbReference type="PANTHER" id="PTHR34385:SF1">
    <property type="entry name" value="PEPTIDOGLYCAN L-ALANYL-D-GLUTAMATE ENDOPEPTIDASE CWLK"/>
    <property type="match status" value="1"/>
</dbReference>
<organism evidence="4 5">
    <name type="scientific">Fumia xinanensis</name>
    <dbReference type="NCBI Taxonomy" id="2763659"/>
    <lineage>
        <taxon>Bacteria</taxon>
        <taxon>Bacillati</taxon>
        <taxon>Bacillota</taxon>
        <taxon>Clostridia</taxon>
        <taxon>Eubacteriales</taxon>
        <taxon>Oscillospiraceae</taxon>
        <taxon>Fumia</taxon>
    </lineage>
</organism>
<keyword evidence="2" id="KW-0472">Membrane</keyword>
<feature type="domain" description="D-alanyl-D-alanine carboxypeptidase-like core" evidence="3">
    <location>
        <begin position="114"/>
        <end position="244"/>
    </location>
</feature>
<dbReference type="Proteomes" id="UP000610760">
    <property type="component" value="Unassembled WGS sequence"/>
</dbReference>
<evidence type="ECO:0000313" key="5">
    <source>
        <dbReference type="Proteomes" id="UP000610760"/>
    </source>
</evidence>
<dbReference type="GO" id="GO:0006508">
    <property type="term" value="P:proteolysis"/>
    <property type="evidence" value="ECO:0007669"/>
    <property type="project" value="InterPro"/>
</dbReference>